<dbReference type="RefSeq" id="WP_367723343.1">
    <property type="nucleotide sequence ID" value="NZ_JBFOCI010000002.1"/>
</dbReference>
<evidence type="ECO:0000256" key="1">
    <source>
        <dbReference type="SAM" id="Phobius"/>
    </source>
</evidence>
<accession>A0ABV3QYY7</accession>
<reference evidence="2 3" key="1">
    <citation type="submission" date="2024-06" db="EMBL/GenBank/DDBJ databases">
        <authorList>
            <person name="Tuo L."/>
        </authorList>
    </citation>
    <scope>NUCLEOTIDE SEQUENCE [LARGE SCALE GENOMIC DNA]</scope>
    <source>
        <strain evidence="2 3">ZMM04-5</strain>
    </source>
</reference>
<sequence>MAMSIDDNGASADMSRRDELEALLPFYLNGTLEGSDLAAVEHWLATDAEAAAALAEAELEFSGASAANEAIRPPPDALSRFARALEAEAGPERAAEPSLFAKLWDAFWSIPASVAWAAAAAAVALVLVQTVMEPGGRGAVEIAGTGQAEQPFALVTFKPDARMSDIAAFLSEQGASIVSGPAPGGVFKVVIPADTVAEYDRIVGLIAAQPFADTAITGRKPDNGG</sequence>
<dbReference type="Proteomes" id="UP001556196">
    <property type="component" value="Unassembled WGS sequence"/>
</dbReference>
<keyword evidence="3" id="KW-1185">Reference proteome</keyword>
<gene>
    <name evidence="2" type="ORF">ABUE31_09765</name>
</gene>
<keyword evidence="1" id="KW-0812">Transmembrane</keyword>
<feature type="transmembrane region" description="Helical" evidence="1">
    <location>
        <begin position="106"/>
        <end position="128"/>
    </location>
</feature>
<comment type="caution">
    <text evidence="2">The sequence shown here is derived from an EMBL/GenBank/DDBJ whole genome shotgun (WGS) entry which is preliminary data.</text>
</comment>
<evidence type="ECO:0000313" key="3">
    <source>
        <dbReference type="Proteomes" id="UP001556196"/>
    </source>
</evidence>
<keyword evidence="1" id="KW-1133">Transmembrane helix</keyword>
<name>A0ABV3QYY7_9HYPH</name>
<evidence type="ECO:0000313" key="2">
    <source>
        <dbReference type="EMBL" id="MEW9806269.1"/>
    </source>
</evidence>
<dbReference type="EMBL" id="JBFOCI010000002">
    <property type="protein sequence ID" value="MEW9806269.1"/>
    <property type="molecule type" value="Genomic_DNA"/>
</dbReference>
<organism evidence="2 3">
    <name type="scientific">Mesorhizobium marinum</name>
    <dbReference type="NCBI Taxonomy" id="3228790"/>
    <lineage>
        <taxon>Bacteria</taxon>
        <taxon>Pseudomonadati</taxon>
        <taxon>Pseudomonadota</taxon>
        <taxon>Alphaproteobacteria</taxon>
        <taxon>Hyphomicrobiales</taxon>
        <taxon>Phyllobacteriaceae</taxon>
        <taxon>Mesorhizobium</taxon>
    </lineage>
</organism>
<keyword evidence="1" id="KW-0472">Membrane</keyword>
<protein>
    <submittedName>
        <fullName evidence="2">Anti-sigma factor</fullName>
    </submittedName>
</protein>
<proteinExistence type="predicted"/>